<accession>A0AAV4EID3</accession>
<reference evidence="1 2" key="1">
    <citation type="journal article" date="2021" name="Elife">
        <title>Chloroplast acquisition without the gene transfer in kleptoplastic sea slugs, Plakobranchus ocellatus.</title>
        <authorList>
            <person name="Maeda T."/>
            <person name="Takahashi S."/>
            <person name="Yoshida T."/>
            <person name="Shimamura S."/>
            <person name="Takaki Y."/>
            <person name="Nagai Y."/>
            <person name="Toyoda A."/>
            <person name="Suzuki Y."/>
            <person name="Arimoto A."/>
            <person name="Ishii H."/>
            <person name="Satoh N."/>
            <person name="Nishiyama T."/>
            <person name="Hasebe M."/>
            <person name="Maruyama T."/>
            <person name="Minagawa J."/>
            <person name="Obokata J."/>
            <person name="Shigenobu S."/>
        </authorList>
    </citation>
    <scope>NUCLEOTIDE SEQUENCE [LARGE SCALE GENOMIC DNA]</scope>
</reference>
<proteinExistence type="predicted"/>
<sequence>MDIFQDGSKEDTDVRIVVIQETSQGPLDRIEKQQRNCTNSQCRRKTVAKTYEAETWVCWTHHERQLGTFATTIPREKNRREERTGNAEKELDGRCKGMVGVDTLWRY</sequence>
<organism evidence="1 2">
    <name type="scientific">Elysia marginata</name>
    <dbReference type="NCBI Taxonomy" id="1093978"/>
    <lineage>
        <taxon>Eukaryota</taxon>
        <taxon>Metazoa</taxon>
        <taxon>Spiralia</taxon>
        <taxon>Lophotrochozoa</taxon>
        <taxon>Mollusca</taxon>
        <taxon>Gastropoda</taxon>
        <taxon>Heterobranchia</taxon>
        <taxon>Euthyneura</taxon>
        <taxon>Panpulmonata</taxon>
        <taxon>Sacoglossa</taxon>
        <taxon>Placobranchoidea</taxon>
        <taxon>Plakobranchidae</taxon>
        <taxon>Elysia</taxon>
    </lineage>
</organism>
<evidence type="ECO:0000313" key="2">
    <source>
        <dbReference type="Proteomes" id="UP000762676"/>
    </source>
</evidence>
<dbReference type="AlphaFoldDB" id="A0AAV4EID3"/>
<protein>
    <submittedName>
        <fullName evidence="1">Uncharacterized protein</fullName>
    </submittedName>
</protein>
<dbReference type="EMBL" id="BMAT01007240">
    <property type="protein sequence ID" value="GFR60545.1"/>
    <property type="molecule type" value="Genomic_DNA"/>
</dbReference>
<dbReference type="Proteomes" id="UP000762676">
    <property type="component" value="Unassembled WGS sequence"/>
</dbReference>
<comment type="caution">
    <text evidence="1">The sequence shown here is derived from an EMBL/GenBank/DDBJ whole genome shotgun (WGS) entry which is preliminary data.</text>
</comment>
<keyword evidence="2" id="KW-1185">Reference proteome</keyword>
<gene>
    <name evidence="1" type="ORF">ElyMa_003534200</name>
</gene>
<evidence type="ECO:0000313" key="1">
    <source>
        <dbReference type="EMBL" id="GFR60545.1"/>
    </source>
</evidence>
<name>A0AAV4EID3_9GAST</name>